<accession>G7VDU1</accession>
<feature type="transmembrane region" description="Helical" evidence="1">
    <location>
        <begin position="94"/>
        <end position="113"/>
    </location>
</feature>
<dbReference type="eggNOG" id="arCOG04319">
    <property type="taxonomic scope" value="Archaea"/>
</dbReference>
<dbReference type="STRING" id="1104324.P186_0054"/>
<feature type="transmembrane region" description="Helical" evidence="1">
    <location>
        <begin position="25"/>
        <end position="45"/>
    </location>
</feature>
<dbReference type="Proteomes" id="UP000005867">
    <property type="component" value="Chromosome"/>
</dbReference>
<evidence type="ECO:0000313" key="2">
    <source>
        <dbReference type="EMBL" id="AET31523.1"/>
    </source>
</evidence>
<reference evidence="2 3" key="1">
    <citation type="journal article" date="2012" name="J. Bacteriol.">
        <title>Complete genome sequence of strain 1860, a crenarchaeon of the genus pyrobaculum able to grow with various electron acceptors.</title>
        <authorList>
            <person name="Mardanov A.V."/>
            <person name="Gumerov V.M."/>
            <person name="Slobodkina G.B."/>
            <person name="Beletsky A.V."/>
            <person name="Bonch-Osmolovskaya E.A."/>
            <person name="Ravin N.V."/>
            <person name="Skryabin K.G."/>
        </authorList>
    </citation>
    <scope>NUCLEOTIDE SEQUENCE [LARGE SCALE GENOMIC DNA]</scope>
    <source>
        <strain evidence="2 3">1860</strain>
    </source>
</reference>
<dbReference type="Pfam" id="PF09973">
    <property type="entry name" value="DUF2208"/>
    <property type="match status" value="1"/>
</dbReference>
<keyword evidence="1" id="KW-0472">Membrane</keyword>
<dbReference type="GeneID" id="11595859"/>
<dbReference type="HOGENOM" id="CLU_1122678_0_0_2"/>
<keyword evidence="1" id="KW-0812">Transmembrane</keyword>
<evidence type="ECO:0000313" key="3">
    <source>
        <dbReference type="Proteomes" id="UP000005867"/>
    </source>
</evidence>
<dbReference type="RefSeq" id="WP_014287354.1">
    <property type="nucleotide sequence ID" value="NC_016645.1"/>
</dbReference>
<sequence length="228" mass="25798">MRRAVLSVASILVFSAILTFFPGEYFTAILLYFVLFFGVSILMGVRSYRRGMATVQEVSKGRPIIEIDEKEVNKLLEKDKELVNEYKKMVRGSFLPMLTLPLFILLATFLFPTLPPATESALGPSIGKLPARFLGYVAVFGIFTLISMATFKPPTAPRIVRSLKVYDAGLVIDKSLGLKAPIEVADYKVSEERRFIEFKLNNQIFRIYYKDIKELDSVLSKLVKPLKQ</sequence>
<keyword evidence="1" id="KW-1133">Transmembrane helix</keyword>
<organism evidence="2 3">
    <name type="scientific">Pyrobaculum ferrireducens</name>
    <dbReference type="NCBI Taxonomy" id="1104324"/>
    <lineage>
        <taxon>Archaea</taxon>
        <taxon>Thermoproteota</taxon>
        <taxon>Thermoprotei</taxon>
        <taxon>Thermoproteales</taxon>
        <taxon>Thermoproteaceae</taxon>
        <taxon>Pyrobaculum</taxon>
    </lineage>
</organism>
<dbReference type="OrthoDB" id="28331at2157"/>
<dbReference type="AlphaFoldDB" id="G7VDU1"/>
<dbReference type="KEGG" id="pyr:P186_0054"/>
<gene>
    <name evidence="2" type="ORF">P186_0054</name>
</gene>
<evidence type="ECO:0008006" key="4">
    <source>
        <dbReference type="Google" id="ProtNLM"/>
    </source>
</evidence>
<evidence type="ECO:0000256" key="1">
    <source>
        <dbReference type="SAM" id="Phobius"/>
    </source>
</evidence>
<proteinExistence type="predicted"/>
<keyword evidence="3" id="KW-1185">Reference proteome</keyword>
<name>G7VDU1_9CREN</name>
<protein>
    <recommendedName>
        <fullName evidence="4">DUF2208 domain-containing protein</fullName>
    </recommendedName>
</protein>
<dbReference type="EMBL" id="CP003098">
    <property type="protein sequence ID" value="AET31523.1"/>
    <property type="molecule type" value="Genomic_DNA"/>
</dbReference>
<feature type="transmembrane region" description="Helical" evidence="1">
    <location>
        <begin position="133"/>
        <end position="151"/>
    </location>
</feature>
<dbReference type="BioCyc" id="PSP1104324:GJSN-53-MONOMER"/>
<dbReference type="InterPro" id="IPR009198">
    <property type="entry name" value="UCP014484_TM"/>
</dbReference>